<dbReference type="Pfam" id="PF03098">
    <property type="entry name" value="An_peroxidase"/>
    <property type="match status" value="4"/>
</dbReference>
<dbReference type="PANTHER" id="PTHR11475">
    <property type="entry name" value="OXIDASE/PEROXIDASE"/>
    <property type="match status" value="1"/>
</dbReference>
<dbReference type="CTD" id="9804064"/>
<dbReference type="GeneID" id="9804064"/>
<evidence type="ECO:0000313" key="4">
    <source>
        <dbReference type="Proteomes" id="UP000483820"/>
    </source>
</evidence>
<dbReference type="PROSITE" id="PS50292">
    <property type="entry name" value="PEROXIDASE_3"/>
    <property type="match status" value="2"/>
</dbReference>
<sequence length="1259" mass="141402">MFFLLLFISSSLVSEGWSSKFYEENYEQAFQQAESEILPFQPQFSKDDSMMLNYSIAALAAIKVSKKIRDPSSPQKLPRNLCPLKKYKCSYGKYRHFDGRCTNIFSPLSGSTFSPFSRRLPANYDDGISLPRFHGYRNHLLPPADVVEKQVMKIPAKFEIPLTHTFLDFAEFLYSDLARFVKLQDGVIGCCGVTGRSGGECLNIGEHHLDCYIRSAPAPLPHCSLGAREQMNLATAFIDGGPIYQDLKDLDFSKSPKISSLFSTELDSKSAFHNLIIEEHNWVVDQMQKTFPDASADLIFEEARKFVIAEIQHITFEEFLPIVLGEETMEKYELRAAHCDGGSCHEVEANTLNEYGSAVGLFHKFMTSGDKSLIFNPSLYSESSGTSSGLKLSEILMKGRDHGIATYAEWRKECGGGEVTSYEQLIGLIDDRILKSVRDLFPDIRDVDLILLGVAENPVYGSLLGPTFGCIMALQFQKTKFGDSYWYTNKLNDEQLEEVKKVSISGLMCRNQKTSIIQKDGFRAPDNFQNIPIFCNSSVFSQPDFSKWFRPEKQLRTAQFDSILGECIRDVSESRRRRQSAGNLREGLHNSVALKSYGSMMLAKDEAVNEANVSFILLEATRKLVRNVVDLERIQGIYIGETFGKKSDELCNPKDFPCDLTNPYRTYTGWCNNLATPSFGNTFRELKRLLPPAYEDGIDLPRSKTTTGAPLPSPRVISNTVHHAKKTEHVKYSHFVMEFGQFIDHDITHSPVDQNPDGTPLNCSRCDSSHTVSPSCFPIAIPETDLHFAPFSCLSFVRSLPAQKTLGYRNQMNQVSAFLDGSVMYGSTKCEGDRLRTFQDGKMKTTQLSPAKRHYGITLSQSDESEQDGCVSSPEAPCFIAGDDRNSQQTLLIAVHSVFHREHERVSSIFKDLNPHWDDEKIYQETRKLISAQFAHIVYHEYLPIVIGQKLMDDFDLRPRQEGYYGGYDTKCDASILQPFATAAFRFGHSTVTRFTPMQETVLEPATRVVDLAADFLNMSKIYSETDAVEQILGGMHAKHQMMTDRFVDDAVRTFCGLSRLTSFYSIFSDIDQDGLTAIGKVYESPDDIDLFTGIVAEKTVPGGIVGPTAACIIAEQFRRLKKCDRFYYENSGKFSVEQLKEIRKATTMSALICGNTKVSKIAKDVFSVPEPFGNPLIDCDLYPKLDLSKWRDAKDCVHKGKTIALHSTAEISPCTKCTCTSDGIKCAFVSPDCLAHTKETLAEDPICFMQCAHQIRDI</sequence>
<gene>
    <name evidence="3" type="ORF">GCK72_007803</name>
</gene>
<keyword evidence="1" id="KW-0575">Peroxidase</keyword>
<feature type="signal peptide" evidence="2">
    <location>
        <begin position="1"/>
        <end position="18"/>
    </location>
</feature>
<proteinExistence type="predicted"/>
<keyword evidence="2" id="KW-0732">Signal</keyword>
<dbReference type="GO" id="GO:0020037">
    <property type="term" value="F:heme binding"/>
    <property type="evidence" value="ECO:0007669"/>
    <property type="project" value="InterPro"/>
</dbReference>
<dbReference type="GO" id="GO:0004601">
    <property type="term" value="F:peroxidase activity"/>
    <property type="evidence" value="ECO:0007669"/>
    <property type="project" value="UniProtKB-KW"/>
</dbReference>
<dbReference type="InterPro" id="IPR037120">
    <property type="entry name" value="Haem_peroxidase_sf_animal"/>
</dbReference>
<dbReference type="Gene3D" id="1.10.640.10">
    <property type="entry name" value="Haem peroxidase domain superfamily, animal type"/>
    <property type="match status" value="5"/>
</dbReference>
<feature type="chain" id="PRO_5025534306" evidence="2">
    <location>
        <begin position="19"/>
        <end position="1259"/>
    </location>
</feature>
<dbReference type="EMBL" id="WUAV01000002">
    <property type="protein sequence ID" value="KAF1767844.1"/>
    <property type="molecule type" value="Genomic_DNA"/>
</dbReference>
<comment type="caution">
    <text evidence="3">The sequence shown here is derived from an EMBL/GenBank/DDBJ whole genome shotgun (WGS) entry which is preliminary data.</text>
</comment>
<dbReference type="SUPFAM" id="SSF48113">
    <property type="entry name" value="Heme-dependent peroxidases"/>
    <property type="match status" value="2"/>
</dbReference>
<dbReference type="PRINTS" id="PR00457">
    <property type="entry name" value="ANPEROXIDASE"/>
</dbReference>
<reference evidence="3 4" key="1">
    <citation type="submission" date="2019-12" db="EMBL/GenBank/DDBJ databases">
        <title>Chromosome-level assembly of the Caenorhabditis remanei genome.</title>
        <authorList>
            <person name="Teterina A.A."/>
            <person name="Willis J.H."/>
            <person name="Phillips P.C."/>
        </authorList>
    </citation>
    <scope>NUCLEOTIDE SEQUENCE [LARGE SCALE GENOMIC DNA]</scope>
    <source>
        <strain evidence="3 4">PX506</strain>
        <tissue evidence="3">Whole organism</tissue>
    </source>
</reference>
<dbReference type="InterPro" id="IPR019791">
    <property type="entry name" value="Haem_peroxidase_animal"/>
</dbReference>
<dbReference type="KEGG" id="crq:GCK72_007803"/>
<dbReference type="AlphaFoldDB" id="A0A6A5HML6"/>
<evidence type="ECO:0000256" key="1">
    <source>
        <dbReference type="ARBA" id="ARBA00022559"/>
    </source>
</evidence>
<dbReference type="CDD" id="cd09823">
    <property type="entry name" value="peroxinectin_like"/>
    <property type="match status" value="1"/>
</dbReference>
<accession>A0A6A5HML6</accession>
<evidence type="ECO:0000313" key="3">
    <source>
        <dbReference type="EMBL" id="KAF1767844.1"/>
    </source>
</evidence>
<dbReference type="GO" id="GO:0006979">
    <property type="term" value="P:response to oxidative stress"/>
    <property type="evidence" value="ECO:0007669"/>
    <property type="project" value="InterPro"/>
</dbReference>
<evidence type="ECO:0000256" key="2">
    <source>
        <dbReference type="SAM" id="SignalP"/>
    </source>
</evidence>
<organism evidence="3 4">
    <name type="scientific">Caenorhabditis remanei</name>
    <name type="common">Caenorhabditis vulgaris</name>
    <dbReference type="NCBI Taxonomy" id="31234"/>
    <lineage>
        <taxon>Eukaryota</taxon>
        <taxon>Metazoa</taxon>
        <taxon>Ecdysozoa</taxon>
        <taxon>Nematoda</taxon>
        <taxon>Chromadorea</taxon>
        <taxon>Rhabditida</taxon>
        <taxon>Rhabditina</taxon>
        <taxon>Rhabditomorpha</taxon>
        <taxon>Rhabditoidea</taxon>
        <taxon>Rhabditidae</taxon>
        <taxon>Peloderinae</taxon>
        <taxon>Caenorhabditis</taxon>
    </lineage>
</organism>
<dbReference type="InterPro" id="IPR010255">
    <property type="entry name" value="Haem_peroxidase_sf"/>
</dbReference>
<protein>
    <submittedName>
        <fullName evidence="3">Uncharacterized protein</fullName>
    </submittedName>
</protein>
<dbReference type="Proteomes" id="UP000483820">
    <property type="component" value="Chromosome II"/>
</dbReference>
<keyword evidence="1" id="KW-0560">Oxidoreductase</keyword>
<dbReference type="PANTHER" id="PTHR11475:SF43">
    <property type="entry name" value="PEROXIDASE"/>
    <property type="match status" value="1"/>
</dbReference>
<name>A0A6A5HML6_CAERE</name>
<dbReference type="RefSeq" id="XP_053590653.1">
    <property type="nucleotide sequence ID" value="XM_053726459.1"/>
</dbReference>